<dbReference type="GO" id="GO:0006749">
    <property type="term" value="P:glutathione metabolic process"/>
    <property type="evidence" value="ECO:0007669"/>
    <property type="project" value="TreeGrafter"/>
</dbReference>
<dbReference type="PROSITE" id="PS50404">
    <property type="entry name" value="GST_NTER"/>
    <property type="match status" value="1"/>
</dbReference>
<dbReference type="Gene3D" id="3.40.30.10">
    <property type="entry name" value="Glutaredoxin"/>
    <property type="match status" value="1"/>
</dbReference>
<dbReference type="Pfam" id="PF13410">
    <property type="entry name" value="GST_C_2"/>
    <property type="match status" value="1"/>
</dbReference>
<dbReference type="GO" id="GO:0006559">
    <property type="term" value="P:L-phenylalanine catabolic process"/>
    <property type="evidence" value="ECO:0007669"/>
    <property type="project" value="TreeGrafter"/>
</dbReference>
<dbReference type="GO" id="GO:0016034">
    <property type="term" value="F:maleylacetoacetate isomerase activity"/>
    <property type="evidence" value="ECO:0007669"/>
    <property type="project" value="UniProtKB-EC"/>
</dbReference>
<dbReference type="AlphaFoldDB" id="A0A7W6GJR1"/>
<comment type="caution">
    <text evidence="4">The sequence shown here is derived from an EMBL/GenBank/DDBJ whole genome shotgun (WGS) entry which is preliminary data.</text>
</comment>
<comment type="similarity">
    <text evidence="1">Belongs to the GST superfamily. Zeta family.</text>
</comment>
<keyword evidence="5" id="KW-1185">Reference proteome</keyword>
<evidence type="ECO:0000313" key="4">
    <source>
        <dbReference type="EMBL" id="MBB3978301.1"/>
    </source>
</evidence>
<proteinExistence type="inferred from homology"/>
<dbReference type="PANTHER" id="PTHR42673">
    <property type="entry name" value="MALEYLACETOACETATE ISOMERASE"/>
    <property type="match status" value="1"/>
</dbReference>
<dbReference type="SUPFAM" id="SSF47616">
    <property type="entry name" value="GST C-terminal domain-like"/>
    <property type="match status" value="1"/>
</dbReference>
<dbReference type="PANTHER" id="PTHR42673:SF4">
    <property type="entry name" value="MALEYLACETOACETATE ISOMERASE"/>
    <property type="match status" value="1"/>
</dbReference>
<dbReference type="InterPro" id="IPR004045">
    <property type="entry name" value="Glutathione_S-Trfase_N"/>
</dbReference>
<evidence type="ECO:0000259" key="3">
    <source>
        <dbReference type="PROSITE" id="PS50405"/>
    </source>
</evidence>
<dbReference type="SUPFAM" id="SSF52833">
    <property type="entry name" value="Thioredoxin-like"/>
    <property type="match status" value="1"/>
</dbReference>
<dbReference type="Pfam" id="PF02798">
    <property type="entry name" value="GST_N"/>
    <property type="match status" value="1"/>
</dbReference>
<sequence length="213" mass="23257">MDEIVLYDYWRSSASYRVRIALNSLDLGYRTVPVNLLTGAHKAPGHLGRNPQGLVPVLEIDGLMLTQSLSIIEYLAETRGAGGFLPADPPGRQRTRALAYAIAMDIHPVCNLGVVGHVMELTGRGEAARTDWMGKFIGEGLSAVERMLDDPRTGTFCHGDTPSMADFCLVPQVYNAERWGVDLSRFSHIRRIAAACNALPAFQAAHPDSVKPQ</sequence>
<dbReference type="RefSeq" id="WP_183806569.1">
    <property type="nucleotide sequence ID" value="NZ_JACIEE010000007.1"/>
</dbReference>
<dbReference type="EMBL" id="JACIEE010000007">
    <property type="protein sequence ID" value="MBB3978301.1"/>
    <property type="molecule type" value="Genomic_DNA"/>
</dbReference>
<dbReference type="InterPro" id="IPR005955">
    <property type="entry name" value="GST_Zeta"/>
</dbReference>
<dbReference type="InterPro" id="IPR036249">
    <property type="entry name" value="Thioredoxin-like_sf"/>
</dbReference>
<dbReference type="EC" id="5.2.1.2" evidence="4"/>
<gene>
    <name evidence="4" type="ORF">GGQ64_003535</name>
</gene>
<dbReference type="Gene3D" id="1.20.1050.10">
    <property type="match status" value="1"/>
</dbReference>
<evidence type="ECO:0000259" key="2">
    <source>
        <dbReference type="PROSITE" id="PS50404"/>
    </source>
</evidence>
<evidence type="ECO:0000256" key="1">
    <source>
        <dbReference type="ARBA" id="ARBA00010007"/>
    </source>
</evidence>
<dbReference type="SFLD" id="SFLDS00019">
    <property type="entry name" value="Glutathione_Transferase_(cytos"/>
    <property type="match status" value="1"/>
</dbReference>
<keyword evidence="4" id="KW-0413">Isomerase</keyword>
<feature type="domain" description="GST C-terminal" evidence="3">
    <location>
        <begin position="88"/>
        <end position="213"/>
    </location>
</feature>
<dbReference type="InterPro" id="IPR034333">
    <property type="entry name" value="GST_Zeta_N"/>
</dbReference>
<dbReference type="InterPro" id="IPR036282">
    <property type="entry name" value="Glutathione-S-Trfase_C_sf"/>
</dbReference>
<evidence type="ECO:0000313" key="5">
    <source>
        <dbReference type="Proteomes" id="UP000574761"/>
    </source>
</evidence>
<dbReference type="GO" id="GO:0004364">
    <property type="term" value="F:glutathione transferase activity"/>
    <property type="evidence" value="ECO:0007669"/>
    <property type="project" value="TreeGrafter"/>
</dbReference>
<feature type="domain" description="GST N-terminal" evidence="2">
    <location>
        <begin position="2"/>
        <end position="83"/>
    </location>
</feature>
<dbReference type="SFLD" id="SFLDG00358">
    <property type="entry name" value="Main_(cytGST)"/>
    <property type="match status" value="1"/>
</dbReference>
<dbReference type="InterPro" id="IPR034330">
    <property type="entry name" value="GST_Zeta_C"/>
</dbReference>
<protein>
    <submittedName>
        <fullName evidence="4">Maleylacetoacetate isomerase</fullName>
        <ecNumber evidence="4">5.2.1.2</ecNumber>
    </submittedName>
</protein>
<dbReference type="CDD" id="cd03042">
    <property type="entry name" value="GST_N_Zeta"/>
    <property type="match status" value="1"/>
</dbReference>
<dbReference type="GO" id="GO:0005737">
    <property type="term" value="C:cytoplasm"/>
    <property type="evidence" value="ECO:0007669"/>
    <property type="project" value="InterPro"/>
</dbReference>
<dbReference type="PROSITE" id="PS50405">
    <property type="entry name" value="GST_CTER"/>
    <property type="match status" value="1"/>
</dbReference>
<dbReference type="NCBIfam" id="TIGR01262">
    <property type="entry name" value="maiA"/>
    <property type="match status" value="1"/>
</dbReference>
<dbReference type="InterPro" id="IPR040079">
    <property type="entry name" value="Glutathione_S-Trfase"/>
</dbReference>
<reference evidence="4 5" key="1">
    <citation type="submission" date="2020-08" db="EMBL/GenBank/DDBJ databases">
        <title>Genomic Encyclopedia of Type Strains, Phase IV (KMG-IV): sequencing the most valuable type-strain genomes for metagenomic binning, comparative biology and taxonomic classification.</title>
        <authorList>
            <person name="Goeker M."/>
        </authorList>
    </citation>
    <scope>NUCLEOTIDE SEQUENCE [LARGE SCALE GENOMIC DNA]</scope>
    <source>
        <strain evidence="4 5">DSM 100211</strain>
    </source>
</reference>
<dbReference type="Proteomes" id="UP000574761">
    <property type="component" value="Unassembled WGS sequence"/>
</dbReference>
<accession>A0A7W6GJR1</accession>
<dbReference type="CDD" id="cd03191">
    <property type="entry name" value="GST_C_Zeta"/>
    <property type="match status" value="1"/>
</dbReference>
<name>A0A7W6GJR1_9HYPH</name>
<dbReference type="InterPro" id="IPR010987">
    <property type="entry name" value="Glutathione-S-Trfase_C-like"/>
</dbReference>
<organism evidence="4 5">
    <name type="scientific">Mycoplana azooxidifex</name>
    <dbReference type="NCBI Taxonomy" id="1636188"/>
    <lineage>
        <taxon>Bacteria</taxon>
        <taxon>Pseudomonadati</taxon>
        <taxon>Pseudomonadota</taxon>
        <taxon>Alphaproteobacteria</taxon>
        <taxon>Hyphomicrobiales</taxon>
        <taxon>Rhizobiaceae</taxon>
        <taxon>Mycoplana</taxon>
    </lineage>
</organism>